<evidence type="ECO:0000256" key="1">
    <source>
        <dbReference type="SAM" id="MobiDB-lite"/>
    </source>
</evidence>
<dbReference type="EMBL" id="PENI01000004">
    <property type="protein sequence ID" value="RMB86351.1"/>
    <property type="molecule type" value="Genomic_DNA"/>
</dbReference>
<sequence>MREQSFELWEDGLRGLGGFGRHLANLRELTGGTIKPNPLGGLPPTLSRAPGPRPPATLRAARPPRPPPAAPRARTAARR</sequence>
<dbReference type="Proteomes" id="UP000270471">
    <property type="component" value="Unassembled WGS sequence"/>
</dbReference>
<organism evidence="2 3">
    <name type="scientific">Streptomyces shenzhenensis</name>
    <dbReference type="NCBI Taxonomy" id="943815"/>
    <lineage>
        <taxon>Bacteria</taxon>
        <taxon>Bacillati</taxon>
        <taxon>Actinomycetota</taxon>
        <taxon>Actinomycetes</taxon>
        <taxon>Kitasatosporales</taxon>
        <taxon>Streptomycetaceae</taxon>
        <taxon>Streptomyces</taxon>
    </lineage>
</organism>
<evidence type="ECO:0000313" key="2">
    <source>
        <dbReference type="EMBL" id="RMB86351.1"/>
    </source>
</evidence>
<proteinExistence type="predicted"/>
<keyword evidence="3" id="KW-1185">Reference proteome</keyword>
<feature type="region of interest" description="Disordered" evidence="1">
    <location>
        <begin position="34"/>
        <end position="79"/>
    </location>
</feature>
<comment type="caution">
    <text evidence="2">The sequence shown here is derived from an EMBL/GenBank/DDBJ whole genome shotgun (WGS) entry which is preliminary data.</text>
</comment>
<reference evidence="2 3" key="1">
    <citation type="submission" date="2017-11" db="EMBL/GenBank/DDBJ databases">
        <title>Draft genome of actinobacteria isolated from guarana (Paullinia cupana (Mart.) Ducke.</title>
        <authorList>
            <person name="Siqueira K.A."/>
            <person name="Liotti R.G."/>
            <person name="Mendes T.A.O."/>
            <person name="Soares M.A."/>
        </authorList>
    </citation>
    <scope>NUCLEOTIDE SEQUENCE [LARGE SCALE GENOMIC DNA]</scope>
    <source>
        <strain evidence="2 3">193</strain>
    </source>
</reference>
<name>A0A3M0I9X7_9ACTN</name>
<protein>
    <submittedName>
        <fullName evidence="2">Uncharacterized protein</fullName>
    </submittedName>
</protein>
<gene>
    <name evidence="2" type="ORF">CTZ28_08845</name>
</gene>
<accession>A0A3M0I9X7</accession>
<evidence type="ECO:0000313" key="3">
    <source>
        <dbReference type="Proteomes" id="UP000270471"/>
    </source>
</evidence>
<dbReference type="AlphaFoldDB" id="A0A3M0I9X7"/>